<protein>
    <submittedName>
        <fullName evidence="2">Uncharacterized protein</fullName>
    </submittedName>
</protein>
<evidence type="ECO:0000256" key="1">
    <source>
        <dbReference type="SAM" id="MobiDB-lite"/>
    </source>
</evidence>
<dbReference type="Gramene" id="OGLUM05G19420.1">
    <property type="protein sequence ID" value="OGLUM05G19420.1"/>
    <property type="gene ID" value="OGLUM05G19420"/>
</dbReference>
<dbReference type="HOGENOM" id="CLU_2593693_0_0_1"/>
<reference evidence="2" key="2">
    <citation type="submission" date="2018-05" db="EMBL/GenBank/DDBJ databases">
        <title>OgluRS3 (Oryza glumaepatula Reference Sequence Version 3).</title>
        <authorList>
            <person name="Zhang J."/>
            <person name="Kudrna D."/>
            <person name="Lee S."/>
            <person name="Talag J."/>
            <person name="Welchert J."/>
            <person name="Wing R.A."/>
        </authorList>
    </citation>
    <scope>NUCLEOTIDE SEQUENCE [LARGE SCALE GENOMIC DNA]</scope>
</reference>
<accession>A0A0D9ZZX6</accession>
<sequence>MGEAARGNVAPKPRHSEVTAEGGEDGRSSDVGAATGGAIVGEIGDPVHALWENLGIERSDEERNWGSEAEEMGIGQSNSG</sequence>
<reference evidence="2" key="1">
    <citation type="submission" date="2015-04" db="UniProtKB">
        <authorList>
            <consortium name="EnsemblPlants"/>
        </authorList>
    </citation>
    <scope>IDENTIFICATION</scope>
</reference>
<feature type="compositionally biased region" description="Basic and acidic residues" evidence="1">
    <location>
        <begin position="55"/>
        <end position="65"/>
    </location>
</feature>
<feature type="region of interest" description="Disordered" evidence="1">
    <location>
        <begin position="1"/>
        <end position="40"/>
    </location>
</feature>
<keyword evidence="3" id="KW-1185">Reference proteome</keyword>
<dbReference type="Proteomes" id="UP000026961">
    <property type="component" value="Chromosome 5"/>
</dbReference>
<evidence type="ECO:0000313" key="3">
    <source>
        <dbReference type="Proteomes" id="UP000026961"/>
    </source>
</evidence>
<dbReference type="EnsemblPlants" id="OGLUM05G19420.1">
    <property type="protein sequence ID" value="OGLUM05G19420.1"/>
    <property type="gene ID" value="OGLUM05G19420"/>
</dbReference>
<feature type="compositionally biased region" description="Basic and acidic residues" evidence="1">
    <location>
        <begin position="14"/>
        <end position="28"/>
    </location>
</feature>
<name>A0A0D9ZZX6_9ORYZ</name>
<proteinExistence type="predicted"/>
<evidence type="ECO:0000313" key="2">
    <source>
        <dbReference type="EnsemblPlants" id="OGLUM05G19420.1"/>
    </source>
</evidence>
<organism evidence="2">
    <name type="scientific">Oryza glumipatula</name>
    <dbReference type="NCBI Taxonomy" id="40148"/>
    <lineage>
        <taxon>Eukaryota</taxon>
        <taxon>Viridiplantae</taxon>
        <taxon>Streptophyta</taxon>
        <taxon>Embryophyta</taxon>
        <taxon>Tracheophyta</taxon>
        <taxon>Spermatophyta</taxon>
        <taxon>Magnoliopsida</taxon>
        <taxon>Liliopsida</taxon>
        <taxon>Poales</taxon>
        <taxon>Poaceae</taxon>
        <taxon>BOP clade</taxon>
        <taxon>Oryzoideae</taxon>
        <taxon>Oryzeae</taxon>
        <taxon>Oryzinae</taxon>
        <taxon>Oryza</taxon>
    </lineage>
</organism>
<dbReference type="AlphaFoldDB" id="A0A0D9ZZX6"/>
<feature type="region of interest" description="Disordered" evidence="1">
    <location>
        <begin position="54"/>
        <end position="80"/>
    </location>
</feature>